<keyword evidence="10" id="KW-1003">Cell membrane</keyword>
<keyword evidence="7" id="KW-1278">Translocase</keyword>
<dbReference type="SUPFAM" id="SSF47240">
    <property type="entry name" value="Ferritin-like"/>
    <property type="match status" value="1"/>
</dbReference>
<evidence type="ECO:0000313" key="14">
    <source>
        <dbReference type="Proteomes" id="UP001499933"/>
    </source>
</evidence>
<feature type="region of interest" description="Disordered" evidence="11">
    <location>
        <begin position="829"/>
        <end position="861"/>
    </location>
</feature>
<dbReference type="NCBIfam" id="TIGR01525">
    <property type="entry name" value="ATPase-IB_hvy"/>
    <property type="match status" value="1"/>
</dbReference>
<feature type="region of interest" description="Disordered" evidence="11">
    <location>
        <begin position="99"/>
        <end position="144"/>
    </location>
</feature>
<keyword evidence="8 10" id="KW-1133">Transmembrane helix</keyword>
<feature type="domain" description="HMA" evidence="12">
    <location>
        <begin position="6"/>
        <end position="72"/>
    </location>
</feature>
<name>A0ABN2RHS0_9MICO</name>
<evidence type="ECO:0000256" key="8">
    <source>
        <dbReference type="ARBA" id="ARBA00022989"/>
    </source>
</evidence>
<feature type="transmembrane region" description="Helical" evidence="10">
    <location>
        <begin position="770"/>
        <end position="794"/>
    </location>
</feature>
<dbReference type="InterPro" id="IPR007029">
    <property type="entry name" value="YHS_dom"/>
</dbReference>
<dbReference type="PANTHER" id="PTHR43520:SF8">
    <property type="entry name" value="P-TYPE CU(+) TRANSPORTER"/>
    <property type="match status" value="1"/>
</dbReference>
<dbReference type="Pfam" id="PF00702">
    <property type="entry name" value="Hydrolase"/>
    <property type="match status" value="1"/>
</dbReference>
<dbReference type="RefSeq" id="WP_344097252.1">
    <property type="nucleotide sequence ID" value="NZ_BAAAOG010000011.1"/>
</dbReference>
<dbReference type="CDD" id="cd00371">
    <property type="entry name" value="HMA"/>
    <property type="match status" value="1"/>
</dbReference>
<evidence type="ECO:0000256" key="6">
    <source>
        <dbReference type="ARBA" id="ARBA00022840"/>
    </source>
</evidence>
<dbReference type="PROSITE" id="PS00154">
    <property type="entry name" value="ATPASE_E1_E2"/>
    <property type="match status" value="1"/>
</dbReference>
<keyword evidence="5 10" id="KW-0547">Nucleotide-binding</keyword>
<dbReference type="NCBIfam" id="TIGR01494">
    <property type="entry name" value="ATPase_P-type"/>
    <property type="match status" value="1"/>
</dbReference>
<keyword evidence="3 10" id="KW-0812">Transmembrane</keyword>
<evidence type="ECO:0000256" key="9">
    <source>
        <dbReference type="ARBA" id="ARBA00023136"/>
    </source>
</evidence>
<proteinExistence type="inferred from homology"/>
<evidence type="ECO:0000256" key="2">
    <source>
        <dbReference type="ARBA" id="ARBA00006024"/>
    </source>
</evidence>
<feature type="transmembrane region" description="Helical" evidence="10">
    <location>
        <begin position="429"/>
        <end position="451"/>
    </location>
</feature>
<dbReference type="PRINTS" id="PR00119">
    <property type="entry name" value="CATATPASE"/>
</dbReference>
<dbReference type="PANTHER" id="PTHR43520">
    <property type="entry name" value="ATP7, ISOFORM B"/>
    <property type="match status" value="1"/>
</dbReference>
<dbReference type="PROSITE" id="PS50846">
    <property type="entry name" value="HMA_2"/>
    <property type="match status" value="1"/>
</dbReference>
<evidence type="ECO:0000256" key="7">
    <source>
        <dbReference type="ARBA" id="ARBA00022967"/>
    </source>
</evidence>
<keyword evidence="14" id="KW-1185">Reference proteome</keyword>
<dbReference type="Gene3D" id="3.40.50.1000">
    <property type="entry name" value="HAD superfamily/HAD-like"/>
    <property type="match status" value="1"/>
</dbReference>
<dbReference type="InterPro" id="IPR008250">
    <property type="entry name" value="ATPase_P-typ_transduc_dom_A_sf"/>
</dbReference>
<dbReference type="Gene3D" id="3.30.70.100">
    <property type="match status" value="1"/>
</dbReference>
<dbReference type="PRINTS" id="PR00943">
    <property type="entry name" value="CUATPASE"/>
</dbReference>
<dbReference type="CDD" id="cd02094">
    <property type="entry name" value="P-type_ATPase_Cu-like"/>
    <property type="match status" value="1"/>
</dbReference>
<dbReference type="InterPro" id="IPR011017">
    <property type="entry name" value="TRASH_dom"/>
</dbReference>
<dbReference type="InterPro" id="IPR006121">
    <property type="entry name" value="HMA_dom"/>
</dbReference>
<dbReference type="SUPFAM" id="SSF81653">
    <property type="entry name" value="Calcium ATPase, transduction domain A"/>
    <property type="match status" value="1"/>
</dbReference>
<dbReference type="InterPro" id="IPR044492">
    <property type="entry name" value="P_typ_ATPase_HD_dom"/>
</dbReference>
<dbReference type="InterPro" id="IPR027256">
    <property type="entry name" value="P-typ_ATPase_IB"/>
</dbReference>
<dbReference type="InterPro" id="IPR018303">
    <property type="entry name" value="ATPase_P-typ_P_site"/>
</dbReference>
<dbReference type="SFLD" id="SFLDF00027">
    <property type="entry name" value="p-type_atpase"/>
    <property type="match status" value="1"/>
</dbReference>
<keyword evidence="9 10" id="KW-0472">Membrane</keyword>
<feature type="transmembrane region" description="Helical" evidence="10">
    <location>
        <begin position="457"/>
        <end position="482"/>
    </location>
</feature>
<comment type="subcellular location">
    <subcellularLocation>
        <location evidence="1">Cell membrane</location>
        <topology evidence="1">Multi-pass membrane protein</topology>
    </subcellularLocation>
</comment>
<dbReference type="SUPFAM" id="SSF56784">
    <property type="entry name" value="HAD-like"/>
    <property type="match status" value="1"/>
</dbReference>
<feature type="transmembrane region" description="Helical" evidence="10">
    <location>
        <begin position="277"/>
        <end position="295"/>
    </location>
</feature>
<comment type="caution">
    <text evidence="13">The sequence shown here is derived from an EMBL/GenBank/DDBJ whole genome shotgun (WGS) entry which is preliminary data.</text>
</comment>
<dbReference type="Pfam" id="PF04945">
    <property type="entry name" value="YHS"/>
    <property type="match status" value="1"/>
</dbReference>
<dbReference type="Pfam" id="PF00403">
    <property type="entry name" value="HMA"/>
    <property type="match status" value="1"/>
</dbReference>
<protein>
    <submittedName>
        <fullName evidence="13">Heavy metal translocating P-type ATPase</fullName>
    </submittedName>
</protein>
<gene>
    <name evidence="13" type="ORF">GCM10009776_35620</name>
</gene>
<dbReference type="Pfam" id="PF00122">
    <property type="entry name" value="E1-E2_ATPase"/>
    <property type="match status" value="1"/>
</dbReference>
<feature type="transmembrane region" description="Helical" evidence="10">
    <location>
        <begin position="183"/>
        <end position="200"/>
    </location>
</feature>
<evidence type="ECO:0000259" key="12">
    <source>
        <dbReference type="PROSITE" id="PS50846"/>
    </source>
</evidence>
<dbReference type="InterPro" id="IPR009078">
    <property type="entry name" value="Ferritin-like_SF"/>
</dbReference>
<dbReference type="SMART" id="SM00746">
    <property type="entry name" value="TRASH"/>
    <property type="match status" value="1"/>
</dbReference>
<dbReference type="SUPFAM" id="SSF81665">
    <property type="entry name" value="Calcium ATPase, transmembrane domain M"/>
    <property type="match status" value="1"/>
</dbReference>
<dbReference type="InterPro" id="IPR036163">
    <property type="entry name" value="HMA_dom_sf"/>
</dbReference>
<evidence type="ECO:0000256" key="10">
    <source>
        <dbReference type="RuleBase" id="RU362081"/>
    </source>
</evidence>
<reference evidence="13 14" key="1">
    <citation type="journal article" date="2019" name="Int. J. Syst. Evol. Microbiol.">
        <title>The Global Catalogue of Microorganisms (GCM) 10K type strain sequencing project: providing services to taxonomists for standard genome sequencing and annotation.</title>
        <authorList>
            <consortium name="The Broad Institute Genomics Platform"/>
            <consortium name="The Broad Institute Genome Sequencing Center for Infectious Disease"/>
            <person name="Wu L."/>
            <person name="Ma J."/>
        </authorList>
    </citation>
    <scope>NUCLEOTIDE SEQUENCE [LARGE SCALE GENOMIC DNA]</scope>
    <source>
        <strain evidence="13 14">JCM 14901</strain>
    </source>
</reference>
<keyword evidence="6 10" id="KW-0067">ATP-binding</keyword>
<dbReference type="InterPro" id="IPR036412">
    <property type="entry name" value="HAD-like_sf"/>
</dbReference>
<dbReference type="NCBIfam" id="TIGR01511">
    <property type="entry name" value="ATPase-IB1_Cu"/>
    <property type="match status" value="1"/>
</dbReference>
<dbReference type="SFLD" id="SFLDG00002">
    <property type="entry name" value="C1.7:_P-type_atpase_like"/>
    <property type="match status" value="1"/>
</dbReference>
<dbReference type="InterPro" id="IPR001757">
    <property type="entry name" value="P_typ_ATPase"/>
</dbReference>
<dbReference type="Proteomes" id="UP001499933">
    <property type="component" value="Unassembled WGS sequence"/>
</dbReference>
<dbReference type="Gene3D" id="2.70.150.10">
    <property type="entry name" value="Calcium-transporting ATPase, cytoplasmic transduction domain A"/>
    <property type="match status" value="1"/>
</dbReference>
<accession>A0ABN2RHS0</accession>
<feature type="transmembrane region" description="Helical" evidence="10">
    <location>
        <begin position="249"/>
        <end position="271"/>
    </location>
</feature>
<keyword evidence="4 10" id="KW-0479">Metal-binding</keyword>
<feature type="transmembrane region" description="Helical" evidence="10">
    <location>
        <begin position="220"/>
        <end position="237"/>
    </location>
</feature>
<dbReference type="InterPro" id="IPR023299">
    <property type="entry name" value="ATPase_P-typ_cyto_dom_N"/>
</dbReference>
<evidence type="ECO:0000313" key="13">
    <source>
        <dbReference type="EMBL" id="GAA1969410.1"/>
    </source>
</evidence>
<dbReference type="Gene3D" id="3.40.1110.10">
    <property type="entry name" value="Calcium-transporting ATPase, cytoplasmic domain N"/>
    <property type="match status" value="1"/>
</dbReference>
<evidence type="ECO:0000256" key="4">
    <source>
        <dbReference type="ARBA" id="ARBA00022723"/>
    </source>
</evidence>
<evidence type="ECO:0000256" key="3">
    <source>
        <dbReference type="ARBA" id="ARBA00022692"/>
    </source>
</evidence>
<dbReference type="InterPro" id="IPR023214">
    <property type="entry name" value="HAD_sf"/>
</dbReference>
<dbReference type="InterPro" id="IPR012348">
    <property type="entry name" value="RNR-like"/>
</dbReference>
<feature type="transmembrane region" description="Helical" evidence="10">
    <location>
        <begin position="800"/>
        <end position="819"/>
    </location>
</feature>
<sequence>MNAQTRTVVLEVEGVSWASSKSIVESTLLRRPGVLLVEANPLSQTANVSYDPRLTSQAQLREWVIECGYHCAGQSVPDHICDPAHDPDQALLGAHQMPAGQAPAKLDDTPPAPPSMSEHHDHSSITTPEGSGHSGGTAGTVAHEDHTGHDHAMADRSMQELMGHGGSHAGMSMASMIRDMRNRFIVAAVLSVPIILWSPIGRDVFGFTVPAPFGLRDDVFSLILSLPVIFYSAWIFFDGAWRALRARTLDMMVLVAVGVGAGWLYSVAITLTGGGEVFYEAATVLTSFVLLGHWVEMRARGGANDAIRTLLELAPPRAVVLRGDEEVEVPTADVVPGDLMLVRPGAKIPTDGTVEEGDSEVDESMVTGESLPVPKTAGSAVIGATVNTTGTLRVRATKVGADTALAQIVALVQEAQNSKAPGQRLADRAAFWLVLVALIGGTLTFVAWLWTGASVSTAILFAITVVVITCPDALGLATPTAIMVGTGLGAKRGVLFKNAGALESAAHIDTVVLDKTGTLTTGEPEVTDYLPVGMNDIELLSLAAAAERESEHPLAKAVVAYADARNIPRRTATAFRNVTGLGAVATVDGRRVVMGNARLMADEGFDMTAISAAQNNLAATGRTAIALAVDGKAAGVIALADAPRPTAAASITALHESGIEVVMLTGDNEPTAKRVAALLGIDSVIAEVLPQDKSARIADLQRSGKKVAMVGDGVNDAPALAQADLGIAIGAGTDVAIETADVVLMRSDPLDVPVALRIGKGTVRKMRQNLGWAVGYNVVALPIAAGVFVSSLGIMLSPEIAAISMSGSSVIVAVNALLLRRLRLPAQAAPTAASGNSESTRLPRHGSADAIGHRSTSDNEADVAVNPALRDPNLAAASAAASNANPVVEINTHPAHEDQPMTYHEEHRTDSTTLVTDPVCGMKIDPKTAAATREHDGVTFYFCSMRCADTFDADPHRYGHPHI</sequence>
<evidence type="ECO:0000256" key="5">
    <source>
        <dbReference type="ARBA" id="ARBA00022741"/>
    </source>
</evidence>
<dbReference type="Gene3D" id="1.10.620.20">
    <property type="entry name" value="Ribonucleotide Reductase, subunit A"/>
    <property type="match status" value="1"/>
</dbReference>
<comment type="similarity">
    <text evidence="2 10">Belongs to the cation transport ATPase (P-type) (TC 3.A.3) family. Type IB subfamily.</text>
</comment>
<evidence type="ECO:0000256" key="11">
    <source>
        <dbReference type="SAM" id="MobiDB-lite"/>
    </source>
</evidence>
<evidence type="ECO:0000256" key="1">
    <source>
        <dbReference type="ARBA" id="ARBA00004651"/>
    </source>
</evidence>
<dbReference type="EMBL" id="BAAAOG010000011">
    <property type="protein sequence ID" value="GAA1969410.1"/>
    <property type="molecule type" value="Genomic_DNA"/>
</dbReference>
<dbReference type="InterPro" id="IPR059000">
    <property type="entry name" value="ATPase_P-type_domA"/>
</dbReference>
<dbReference type="InterPro" id="IPR023298">
    <property type="entry name" value="ATPase_P-typ_TM_dom_sf"/>
</dbReference>
<dbReference type="SFLD" id="SFLDS00003">
    <property type="entry name" value="Haloacid_Dehalogenase"/>
    <property type="match status" value="1"/>
</dbReference>
<organism evidence="13 14">
    <name type="scientific">Microbacterium deminutum</name>
    <dbReference type="NCBI Taxonomy" id="344164"/>
    <lineage>
        <taxon>Bacteria</taxon>
        <taxon>Bacillati</taxon>
        <taxon>Actinomycetota</taxon>
        <taxon>Actinomycetes</taxon>
        <taxon>Micrococcales</taxon>
        <taxon>Microbacteriaceae</taxon>
        <taxon>Microbacterium</taxon>
    </lineage>
</organism>
<dbReference type="SUPFAM" id="SSF55008">
    <property type="entry name" value="HMA, heavy metal-associated domain"/>
    <property type="match status" value="1"/>
</dbReference>